<dbReference type="Pfam" id="PF01370">
    <property type="entry name" value="Epimerase"/>
    <property type="match status" value="1"/>
</dbReference>
<keyword evidence="3" id="KW-1185">Reference proteome</keyword>
<evidence type="ECO:0000313" key="3">
    <source>
        <dbReference type="Proteomes" id="UP001596292"/>
    </source>
</evidence>
<dbReference type="InterPro" id="IPR051783">
    <property type="entry name" value="NAD(P)-dependent_oxidoreduct"/>
</dbReference>
<protein>
    <submittedName>
        <fullName evidence="2">NAD-dependent epimerase/dehydratase family protein</fullName>
    </submittedName>
</protein>
<accession>A0ABW2BFS1</accession>
<dbReference type="InterPro" id="IPR036291">
    <property type="entry name" value="NAD(P)-bd_dom_sf"/>
</dbReference>
<dbReference type="RefSeq" id="WP_378968081.1">
    <property type="nucleotide sequence ID" value="NZ_JBHSWN010000001.1"/>
</dbReference>
<dbReference type="Gene3D" id="3.40.50.720">
    <property type="entry name" value="NAD(P)-binding Rossmann-like Domain"/>
    <property type="match status" value="1"/>
</dbReference>
<evidence type="ECO:0000313" key="2">
    <source>
        <dbReference type="EMBL" id="MFC6789262.1"/>
    </source>
</evidence>
<dbReference type="EMBL" id="JBHSWN010000001">
    <property type="protein sequence ID" value="MFC6789262.1"/>
    <property type="molecule type" value="Genomic_DNA"/>
</dbReference>
<sequence length="371" mass="40626">MVSQNDYRGKTYAVTGSTGFIGNRLVDRLVENGAQVVCLVRDVERAKRNASPSGQITFAALDIHDPAGLRAALGQAEALVHCAYDWNDEAWNATALDSLIAAVADRRTKLVHVSSFVVYDLPASGRVSEETPPTREPAGYCQVKHQLERKVIDAAERGSISAVIIQPTIVYGPRARTWTDEPAMMLSYGSLVLPSDAEGLCNAVYVDDVVDALMLAVAGEPARGERFLISGETPVTWRRFYEGMAAAVGAAGPVYEPSATIAARNGRKSKLIRELTDPGLLLRRVLRNKIGRTILSLAPGSVRKIVTSWLDSPLERRRGHRHDPSLSHLASLRATYVIACDHARTRLGYRPRYTFEQGMVPTAAYLKRTFV</sequence>
<comment type="caution">
    <text evidence="2">The sequence shown here is derived from an EMBL/GenBank/DDBJ whole genome shotgun (WGS) entry which is preliminary data.</text>
</comment>
<name>A0ABW2BFS1_9HYPH</name>
<gene>
    <name evidence="2" type="ORF">ACFQE0_06245</name>
</gene>
<dbReference type="SUPFAM" id="SSF51735">
    <property type="entry name" value="NAD(P)-binding Rossmann-fold domains"/>
    <property type="match status" value="1"/>
</dbReference>
<dbReference type="PANTHER" id="PTHR48079:SF6">
    <property type="entry name" value="NAD(P)-BINDING DOMAIN-CONTAINING PROTEIN-RELATED"/>
    <property type="match status" value="1"/>
</dbReference>
<dbReference type="PANTHER" id="PTHR48079">
    <property type="entry name" value="PROTEIN YEEZ"/>
    <property type="match status" value="1"/>
</dbReference>
<proteinExistence type="predicted"/>
<dbReference type="InterPro" id="IPR001509">
    <property type="entry name" value="Epimerase_deHydtase"/>
</dbReference>
<dbReference type="Proteomes" id="UP001596292">
    <property type="component" value="Unassembled WGS sequence"/>
</dbReference>
<evidence type="ECO:0000259" key="1">
    <source>
        <dbReference type="Pfam" id="PF01370"/>
    </source>
</evidence>
<organism evidence="2 3">
    <name type="scientific">Methylobacterium komagatae</name>
    <dbReference type="NCBI Taxonomy" id="374425"/>
    <lineage>
        <taxon>Bacteria</taxon>
        <taxon>Pseudomonadati</taxon>
        <taxon>Pseudomonadota</taxon>
        <taxon>Alphaproteobacteria</taxon>
        <taxon>Hyphomicrobiales</taxon>
        <taxon>Methylobacteriaceae</taxon>
        <taxon>Methylobacterium</taxon>
    </lineage>
</organism>
<reference evidence="3" key="1">
    <citation type="journal article" date="2019" name="Int. J. Syst. Evol. Microbiol.">
        <title>The Global Catalogue of Microorganisms (GCM) 10K type strain sequencing project: providing services to taxonomists for standard genome sequencing and annotation.</title>
        <authorList>
            <consortium name="The Broad Institute Genomics Platform"/>
            <consortium name="The Broad Institute Genome Sequencing Center for Infectious Disease"/>
            <person name="Wu L."/>
            <person name="Ma J."/>
        </authorList>
    </citation>
    <scope>NUCLEOTIDE SEQUENCE [LARGE SCALE GENOMIC DNA]</scope>
    <source>
        <strain evidence="3">CCUG 48316</strain>
    </source>
</reference>
<feature type="domain" description="NAD-dependent epimerase/dehydratase" evidence="1">
    <location>
        <begin position="14"/>
        <end position="219"/>
    </location>
</feature>